<evidence type="ECO:0000313" key="1">
    <source>
        <dbReference type="EMBL" id="EKC55354.1"/>
    </source>
</evidence>
<dbReference type="EMBL" id="AJWZ01007999">
    <property type="protein sequence ID" value="EKC55354.1"/>
    <property type="molecule type" value="Genomic_DNA"/>
</dbReference>
<organism evidence="1">
    <name type="scientific">human gut metagenome</name>
    <dbReference type="NCBI Taxonomy" id="408170"/>
    <lineage>
        <taxon>unclassified sequences</taxon>
        <taxon>metagenomes</taxon>
        <taxon>organismal metagenomes</taxon>
    </lineage>
</organism>
<name>K1SIV4_9ZZZZ</name>
<reference evidence="1" key="1">
    <citation type="journal article" date="2013" name="Environ. Microbiol.">
        <title>Microbiota from the distal guts of lean and obese adolescents exhibit partial functional redundancy besides clear differences in community structure.</title>
        <authorList>
            <person name="Ferrer M."/>
            <person name="Ruiz A."/>
            <person name="Lanza F."/>
            <person name="Haange S.B."/>
            <person name="Oberbach A."/>
            <person name="Till H."/>
            <person name="Bargiela R."/>
            <person name="Campoy C."/>
            <person name="Segura M.T."/>
            <person name="Richter M."/>
            <person name="von Bergen M."/>
            <person name="Seifert J."/>
            <person name="Suarez A."/>
        </authorList>
    </citation>
    <scope>NUCLEOTIDE SEQUENCE</scope>
</reference>
<comment type="caution">
    <text evidence="1">The sequence shown here is derived from an EMBL/GenBank/DDBJ whole genome shotgun (WGS) entry which is preliminary data.</text>
</comment>
<gene>
    <name evidence="1" type="ORF">OBE_11605</name>
</gene>
<dbReference type="AlphaFoldDB" id="K1SIV4"/>
<protein>
    <submittedName>
        <fullName evidence="1">Uncharacterized protein</fullName>
    </submittedName>
</protein>
<accession>K1SIV4</accession>
<feature type="non-terminal residue" evidence="1">
    <location>
        <position position="193"/>
    </location>
</feature>
<proteinExistence type="predicted"/>
<sequence length="193" mass="21273">MVKGLGYKTQEEIEAIVEGMLPEALDKEDIIAIFNEQLAAADLWTGLLPKVQSEIKNELASYELNDSQQKQAVNAVLAAIDDKEDTLGVRKAIAKLLGDEFETYMGDYIDSNWSTYSQSVNKAVEEKLNDANSTLTTKIKSMISESINSSIEEGALKTVFDEYDKQIAAIWSAIGDLASRIQSLVYVPENARG</sequence>